<evidence type="ECO:0000313" key="12">
    <source>
        <dbReference type="Proteomes" id="UP001177023"/>
    </source>
</evidence>
<dbReference type="EMBL" id="CATQJA010001128">
    <property type="protein sequence ID" value="CAJ0565904.1"/>
    <property type="molecule type" value="Genomic_DNA"/>
</dbReference>
<reference evidence="11" key="1">
    <citation type="submission" date="2023-06" db="EMBL/GenBank/DDBJ databases">
        <authorList>
            <person name="Delattre M."/>
        </authorList>
    </citation>
    <scope>NUCLEOTIDE SEQUENCE</scope>
    <source>
        <strain evidence="11">AF72</strain>
    </source>
</reference>
<evidence type="ECO:0000256" key="2">
    <source>
        <dbReference type="ARBA" id="ARBA00010694"/>
    </source>
</evidence>
<dbReference type="Pfam" id="PF08449">
    <property type="entry name" value="UAA"/>
    <property type="match status" value="1"/>
</dbReference>
<dbReference type="Pfam" id="PF11864">
    <property type="entry name" value="DUF3384"/>
    <property type="match status" value="1"/>
</dbReference>
<keyword evidence="3" id="KW-0813">Transport</keyword>
<dbReference type="PROSITE" id="PS50085">
    <property type="entry name" value="RAPGAP"/>
    <property type="match status" value="1"/>
</dbReference>
<keyword evidence="5 9" id="KW-0812">Transmembrane</keyword>
<feature type="region of interest" description="Disordered" evidence="8">
    <location>
        <begin position="1091"/>
        <end position="1132"/>
    </location>
</feature>
<dbReference type="GO" id="GO:0016020">
    <property type="term" value="C:membrane"/>
    <property type="evidence" value="ECO:0007669"/>
    <property type="project" value="UniProtKB-SubCell"/>
</dbReference>
<gene>
    <name evidence="11" type="ORF">MSPICULIGERA_LOCUS4528</name>
</gene>
<feature type="region of interest" description="Disordered" evidence="8">
    <location>
        <begin position="160"/>
        <end position="188"/>
    </location>
</feature>
<evidence type="ECO:0000313" key="11">
    <source>
        <dbReference type="EMBL" id="CAJ0565904.1"/>
    </source>
</evidence>
<dbReference type="GO" id="GO:0051056">
    <property type="term" value="P:regulation of small GTPase mediated signal transduction"/>
    <property type="evidence" value="ECO:0007669"/>
    <property type="project" value="InterPro"/>
</dbReference>
<accession>A0AA36CD95</accession>
<evidence type="ECO:0000256" key="7">
    <source>
        <dbReference type="ARBA" id="ARBA00023136"/>
    </source>
</evidence>
<dbReference type="GO" id="GO:0005096">
    <property type="term" value="F:GTPase activator activity"/>
    <property type="evidence" value="ECO:0007669"/>
    <property type="project" value="UniProtKB-KW"/>
</dbReference>
<dbReference type="GO" id="GO:0012505">
    <property type="term" value="C:endomembrane system"/>
    <property type="evidence" value="ECO:0007669"/>
    <property type="project" value="UniProtKB-ARBA"/>
</dbReference>
<dbReference type="InterPro" id="IPR024584">
    <property type="entry name" value="Tuberin_N"/>
</dbReference>
<dbReference type="InterPro" id="IPR035974">
    <property type="entry name" value="Rap/Ran-GAP_sf"/>
</dbReference>
<feature type="transmembrane region" description="Helical" evidence="9">
    <location>
        <begin position="41"/>
        <end position="59"/>
    </location>
</feature>
<evidence type="ECO:0000256" key="4">
    <source>
        <dbReference type="ARBA" id="ARBA00022468"/>
    </source>
</evidence>
<evidence type="ECO:0000256" key="3">
    <source>
        <dbReference type="ARBA" id="ARBA00022448"/>
    </source>
</evidence>
<keyword evidence="7 9" id="KW-0472">Membrane</keyword>
<feature type="region of interest" description="Disordered" evidence="8">
    <location>
        <begin position="1200"/>
        <end position="1256"/>
    </location>
</feature>
<keyword evidence="12" id="KW-1185">Reference proteome</keyword>
<dbReference type="InterPro" id="IPR027107">
    <property type="entry name" value="Tuberin/Ral-act_asu"/>
</dbReference>
<name>A0AA36CD95_9BILA</name>
<comment type="similarity">
    <text evidence="2">Belongs to the nucleotide-sugar transporter family. SLC35B subfamily.</text>
</comment>
<feature type="non-terminal residue" evidence="11">
    <location>
        <position position="1"/>
    </location>
</feature>
<organism evidence="11 12">
    <name type="scientific">Mesorhabditis spiculigera</name>
    <dbReference type="NCBI Taxonomy" id="96644"/>
    <lineage>
        <taxon>Eukaryota</taxon>
        <taxon>Metazoa</taxon>
        <taxon>Ecdysozoa</taxon>
        <taxon>Nematoda</taxon>
        <taxon>Chromadorea</taxon>
        <taxon>Rhabditida</taxon>
        <taxon>Rhabditina</taxon>
        <taxon>Rhabditomorpha</taxon>
        <taxon>Rhabditoidea</taxon>
        <taxon>Rhabditidae</taxon>
        <taxon>Mesorhabditinae</taxon>
        <taxon>Mesorhabditis</taxon>
    </lineage>
</organism>
<feature type="compositionally biased region" description="Low complexity" evidence="8">
    <location>
        <begin position="160"/>
        <end position="171"/>
    </location>
</feature>
<dbReference type="Pfam" id="PF02145">
    <property type="entry name" value="Rap_GAP"/>
    <property type="match status" value="1"/>
</dbReference>
<dbReference type="InterPro" id="IPR033469">
    <property type="entry name" value="CYTH-like_dom_sf"/>
</dbReference>
<dbReference type="Gene3D" id="3.40.50.11210">
    <property type="entry name" value="Rap/Ran-GAP"/>
    <property type="match status" value="1"/>
</dbReference>
<sequence length="1655" mass="187510">MVASNQALLYLPYPTQVLAKSCKPIPVLLCGVLLTGKRYALKKYLIVVMIVIGVAMFMYKDKKTSDIEGGIGIGEILLLTSLTLDGTTTAIQDHIKKHYQRTALSMMFYMNIFSSLFLAITILATGELFSFISSSPRTEALLNNVDNLMLDEDGAIVAGARRSSNNNNSGADSLPGNSASPPRASSRASSRSFFSRIFRKDGEPARDEPLITDNGSIAQFVWDALEKKNSKRDRIRVLRRLQELMISKTLQVSSIEGIVHQSIDLVTEPDCRDFVIRAYISITQTQFDSIGIVLRGQFFDKIRTSELDARSLEWLMALTKQGTFIEGLEKVMDHHVLQWLKAYIDGSDQILAVDVFKMTINMVTENLAFVGIPGDSYHKVVLGICFVLAIEDKGKLADSLRNDGWTVAQALMRSQFSCTARGLIQELLQSAPRFGHHSDRFSYSHQEFVQVIRGGVFWLAKSGWGVETMEPGSPTYYLSSLRMAMRADPHVCKEVIESLRALLLRYGRGFADENWRHTIHVLESADKLCKKDRAYEEMCRPVIYRLVHSLEEMDGLVHWCRNYVYDIVEVYGDLKEPSAVHRLIQDRISMVDIYSPRWVEELREALWPYFLAQKGLPARQNYMRREKSLQAIKEYLKQNKLMCEVELVERVVLPMLGFAPREPHPKIQALMISLLFEILKVIPVDEQCFHDAIIIARKLFNEGLLGVEDRRDRRLSHSSIRSFQTNLDQRQIANHLKQRQNSGSSFNSGPSTARLILENLEVTAQQLCAITASRFPEFPGNIMRDILELFVAHISTQYQQGKFHELGGSVRVRIFSAILSVQACPISHRIQRYELYDYAPTINSFTFLKGSTKKLAESKELSFDLVAPIIVEALRKETHWKALRSILKSLNRTLESIDFIMSCGQQNLDALLDGCIDMFERLKTLKVADSEIVIYLPQLLIAILNYPLEEKRQREVCRILVECLKIKVGHHSEAIQSCGLAVQMLPEQMALYAHQILLTIRSLDPSPRRAIPVLELMSDTSGIEMLHTIFQEENFEMVVDILVPYLNIKVHSIYVVVCAHRILMRWFSKVPRIYRADISRYYEEKVEEALQRHASDSQKPNANGMEDEVDEDSPSNSLQGNTPPSEYFQRGSKGRLSHKLQKKFMKEIQTALLQFFRLGRISAHVFGGMPEVDGYEEVESTTYSTGDSIVTLRNMVKKGSRAIEQQDQEDRFSENITSWSSPHVDPDARRRHASAIRPSTSASSSRASIAEKRDEQDRILRDLRAAAAQNPRTVETYQTALEAAHKFTPIPKVHEGKISVTQMIVRHMYGRDSWIMRRIDQAGFGPNLDGMDEYGSLSLHLSGLSGSKRIGPKKTNDLVSTRIRNLDRISGIELHPVGVIFMGSGQSTETDVLSNPYGTKRYEHFIKSLGTPQSTAHDLGGGLIAEKNGDYTYTHLDEISSMVFLIATLMPRLENDDKCNNKKKLIGNNVCCMVWNESGKRYQMGSLFGDFIHVVIEVVPVGDDSVRIEVHARHDIEVWMALRRALVPENAAPNIIRKLCIRAKLAADILRCSPKDLPDLARIVELAAKLSSSKGTEIKQHDIFYEAPNGRLKMRMLSTEGENRDFMELEVCLREEQSLEDGQKIADDLRRELEVAEADLLTGADMDMINKKPLN</sequence>
<dbReference type="Proteomes" id="UP001177023">
    <property type="component" value="Unassembled WGS sequence"/>
</dbReference>
<feature type="compositionally biased region" description="Low complexity" evidence="8">
    <location>
        <begin position="178"/>
        <end position="188"/>
    </location>
</feature>
<evidence type="ECO:0000256" key="5">
    <source>
        <dbReference type="ARBA" id="ARBA00022692"/>
    </source>
</evidence>
<evidence type="ECO:0000256" key="9">
    <source>
        <dbReference type="SAM" id="Phobius"/>
    </source>
</evidence>
<evidence type="ECO:0000256" key="8">
    <source>
        <dbReference type="SAM" id="MobiDB-lite"/>
    </source>
</evidence>
<comment type="caution">
    <text evidence="11">The sequence shown here is derived from an EMBL/GenBank/DDBJ whole genome shotgun (WGS) entry which is preliminary data.</text>
</comment>
<dbReference type="GO" id="GO:0005634">
    <property type="term" value="C:nucleus"/>
    <property type="evidence" value="ECO:0007669"/>
    <property type="project" value="InterPro"/>
</dbReference>
<dbReference type="InterPro" id="IPR013657">
    <property type="entry name" value="SCL35B1-4/HUT1"/>
</dbReference>
<dbReference type="InterPro" id="IPR016024">
    <property type="entry name" value="ARM-type_fold"/>
</dbReference>
<protein>
    <recommendedName>
        <fullName evidence="10">Rap-GAP domain-containing protein</fullName>
    </recommendedName>
</protein>
<feature type="transmembrane region" description="Helical" evidence="9">
    <location>
        <begin position="106"/>
        <end position="132"/>
    </location>
</feature>
<comment type="subcellular location">
    <subcellularLocation>
        <location evidence="1">Membrane</location>
        <topology evidence="1">Multi-pass membrane protein</topology>
    </subcellularLocation>
</comment>
<evidence type="ECO:0000259" key="10">
    <source>
        <dbReference type="PROSITE" id="PS50085"/>
    </source>
</evidence>
<evidence type="ECO:0000256" key="6">
    <source>
        <dbReference type="ARBA" id="ARBA00022989"/>
    </source>
</evidence>
<proteinExistence type="inferred from homology"/>
<keyword evidence="4" id="KW-0343">GTPase activation</keyword>
<evidence type="ECO:0000256" key="1">
    <source>
        <dbReference type="ARBA" id="ARBA00004141"/>
    </source>
</evidence>
<dbReference type="InterPro" id="IPR018515">
    <property type="entry name" value="Tuberin-type_domain"/>
</dbReference>
<dbReference type="SUPFAM" id="SSF111347">
    <property type="entry name" value="Rap/Ran-GAP"/>
    <property type="match status" value="1"/>
</dbReference>
<dbReference type="InterPro" id="IPR000331">
    <property type="entry name" value="Rap/Ran_GAP_dom"/>
</dbReference>
<dbReference type="SUPFAM" id="SSF55154">
    <property type="entry name" value="CYTH-like phosphatases"/>
    <property type="match status" value="1"/>
</dbReference>
<dbReference type="PANTHER" id="PTHR10063:SF0">
    <property type="entry name" value="TUBERIN"/>
    <property type="match status" value="1"/>
</dbReference>
<dbReference type="GO" id="GO:0005737">
    <property type="term" value="C:cytoplasm"/>
    <property type="evidence" value="ECO:0007669"/>
    <property type="project" value="TreeGrafter"/>
</dbReference>
<dbReference type="SUPFAM" id="SSF48371">
    <property type="entry name" value="ARM repeat"/>
    <property type="match status" value="1"/>
</dbReference>
<feature type="compositionally biased region" description="Polar residues" evidence="8">
    <location>
        <begin position="1114"/>
        <end position="1124"/>
    </location>
</feature>
<feature type="compositionally biased region" description="Low complexity" evidence="8">
    <location>
        <begin position="1235"/>
        <end position="1248"/>
    </location>
</feature>
<dbReference type="GO" id="GO:0055085">
    <property type="term" value="P:transmembrane transport"/>
    <property type="evidence" value="ECO:0007669"/>
    <property type="project" value="InterPro"/>
</dbReference>
<feature type="domain" description="Rap-GAP" evidence="10">
    <location>
        <begin position="1363"/>
        <end position="1578"/>
    </location>
</feature>
<dbReference type="Pfam" id="PF03542">
    <property type="entry name" value="Tuberin"/>
    <property type="match status" value="1"/>
</dbReference>
<dbReference type="PANTHER" id="PTHR10063">
    <property type="entry name" value="TUBERIN"/>
    <property type="match status" value="1"/>
</dbReference>
<keyword evidence="6 9" id="KW-1133">Transmembrane helix</keyword>